<dbReference type="InterPro" id="IPR005545">
    <property type="entry name" value="YCII"/>
</dbReference>
<dbReference type="KEGG" id="psuu:Psuf_006460"/>
<dbReference type="Proteomes" id="UP000503011">
    <property type="component" value="Chromosome"/>
</dbReference>
<dbReference type="SUPFAM" id="SSF54909">
    <property type="entry name" value="Dimeric alpha+beta barrel"/>
    <property type="match status" value="1"/>
</dbReference>
<sequence length="112" mass="12227">MKYILLLWEPDTDWQSVPKERLDAALAEHVAFGRYLDERGIEWTGGALSAQDTATTLRPGPDGPVVTDGPFTELKEGIGGYYVIDVPDQATAVEIAGHCPISSATEVRPIWD</sequence>
<reference evidence="3 4" key="2">
    <citation type="submission" date="2020-03" db="EMBL/GenBank/DDBJ databases">
        <authorList>
            <person name="Ichikawa N."/>
            <person name="Kimura A."/>
            <person name="Kitahashi Y."/>
            <person name="Uohara A."/>
        </authorList>
    </citation>
    <scope>NUCLEOTIDE SEQUENCE [LARGE SCALE GENOMIC DNA]</scope>
    <source>
        <strain evidence="3 4">NBRC 105367</strain>
    </source>
</reference>
<feature type="domain" description="YCII-related" evidence="2">
    <location>
        <begin position="14"/>
        <end position="111"/>
    </location>
</feature>
<comment type="similarity">
    <text evidence="1">Belongs to the YciI family.</text>
</comment>
<accession>A0A6F8YBD2</accession>
<proteinExistence type="inferred from homology"/>
<keyword evidence="4" id="KW-1185">Reference proteome</keyword>
<dbReference type="PANTHER" id="PTHR35174:SF3">
    <property type="entry name" value="BLL7171 PROTEIN"/>
    <property type="match status" value="1"/>
</dbReference>
<dbReference type="Gene3D" id="3.30.70.1060">
    <property type="entry name" value="Dimeric alpha+beta barrel"/>
    <property type="match status" value="1"/>
</dbReference>
<dbReference type="AlphaFoldDB" id="A0A6F8YBD2"/>
<organism evidence="3 4">
    <name type="scientific">Phytohabitans suffuscus</name>
    <dbReference type="NCBI Taxonomy" id="624315"/>
    <lineage>
        <taxon>Bacteria</taxon>
        <taxon>Bacillati</taxon>
        <taxon>Actinomycetota</taxon>
        <taxon>Actinomycetes</taxon>
        <taxon>Micromonosporales</taxon>
        <taxon>Micromonosporaceae</taxon>
    </lineage>
</organism>
<dbReference type="PANTHER" id="PTHR35174">
    <property type="entry name" value="BLL7171 PROTEIN-RELATED"/>
    <property type="match status" value="1"/>
</dbReference>
<gene>
    <name evidence="3" type="ORF">Psuf_006460</name>
</gene>
<dbReference type="Pfam" id="PF03795">
    <property type="entry name" value="YCII"/>
    <property type="match status" value="1"/>
</dbReference>
<evidence type="ECO:0000313" key="3">
    <source>
        <dbReference type="EMBL" id="BCB83333.1"/>
    </source>
</evidence>
<evidence type="ECO:0000313" key="4">
    <source>
        <dbReference type="Proteomes" id="UP000503011"/>
    </source>
</evidence>
<evidence type="ECO:0000256" key="1">
    <source>
        <dbReference type="ARBA" id="ARBA00007689"/>
    </source>
</evidence>
<dbReference type="RefSeq" id="WP_173153614.1">
    <property type="nucleotide sequence ID" value="NZ_AP022871.1"/>
</dbReference>
<dbReference type="EMBL" id="AP022871">
    <property type="protein sequence ID" value="BCB83333.1"/>
    <property type="molecule type" value="Genomic_DNA"/>
</dbReference>
<reference evidence="3 4" key="1">
    <citation type="submission" date="2020-03" db="EMBL/GenBank/DDBJ databases">
        <title>Whole genome shotgun sequence of Phytohabitans suffuscus NBRC 105367.</title>
        <authorList>
            <person name="Komaki H."/>
            <person name="Tamura T."/>
        </authorList>
    </citation>
    <scope>NUCLEOTIDE SEQUENCE [LARGE SCALE GENOMIC DNA]</scope>
    <source>
        <strain evidence="3 4">NBRC 105367</strain>
    </source>
</reference>
<name>A0A6F8YBD2_9ACTN</name>
<dbReference type="InterPro" id="IPR011008">
    <property type="entry name" value="Dimeric_a/b-barrel"/>
</dbReference>
<evidence type="ECO:0000259" key="2">
    <source>
        <dbReference type="Pfam" id="PF03795"/>
    </source>
</evidence>
<protein>
    <recommendedName>
        <fullName evidence="2">YCII-related domain-containing protein</fullName>
    </recommendedName>
</protein>